<dbReference type="InterPro" id="IPR007410">
    <property type="entry name" value="LpqE-like"/>
</dbReference>
<dbReference type="InterPro" id="IPR036182">
    <property type="entry name" value="PCuAC_sf"/>
</dbReference>
<dbReference type="Pfam" id="PF04314">
    <property type="entry name" value="PCuAC"/>
    <property type="match status" value="1"/>
</dbReference>
<reference evidence="2 3" key="1">
    <citation type="submission" date="2018-09" db="EMBL/GenBank/DDBJ databases">
        <title>YIM 75000 draft genome.</title>
        <authorList>
            <person name="Tang S."/>
            <person name="Feng Y."/>
        </authorList>
    </citation>
    <scope>NUCLEOTIDE SEQUENCE [LARGE SCALE GENOMIC DNA]</scope>
    <source>
        <strain evidence="2 3">YIM 75000</strain>
    </source>
</reference>
<dbReference type="AlphaFoldDB" id="A0A3A3Z3Q8"/>
<protein>
    <submittedName>
        <fullName evidence="2">Copper chaperone PCu(A)C</fullName>
    </submittedName>
</protein>
<organism evidence="2 3">
    <name type="scientific">Vallicoccus soli</name>
    <dbReference type="NCBI Taxonomy" id="2339232"/>
    <lineage>
        <taxon>Bacteria</taxon>
        <taxon>Bacillati</taxon>
        <taxon>Actinomycetota</taxon>
        <taxon>Actinomycetes</taxon>
        <taxon>Motilibacterales</taxon>
        <taxon>Vallicoccaceae</taxon>
        <taxon>Vallicoccus</taxon>
    </lineage>
</organism>
<sequence length="216" mass="21855">MALAVPPGREPDRLPPRTDAAALRSPDDLSPGRDAPGPAGHRGSMTGGRRTALRAATGALAALAVAGCGAGTWGQEQESASTTPDVAEVDDDRGVLLRGAYLQEPPDGARAWAEGSDVAVQGRLLNEAAARDAVLSASSPAAAGVDLVDPSGAVVGSLPLPPGEPVDLRPGGPTLVLRDVQRELPEGEQVQLTLVLREAGELPATLQVLIEDPAAG</sequence>
<evidence type="ECO:0000313" key="2">
    <source>
        <dbReference type="EMBL" id="RJK97593.1"/>
    </source>
</evidence>
<keyword evidence="3" id="KW-1185">Reference proteome</keyword>
<comment type="caution">
    <text evidence="2">The sequence shown here is derived from an EMBL/GenBank/DDBJ whole genome shotgun (WGS) entry which is preliminary data.</text>
</comment>
<dbReference type="Gene3D" id="2.60.40.1890">
    <property type="entry name" value="PCu(A)C copper chaperone"/>
    <property type="match status" value="1"/>
</dbReference>
<dbReference type="Proteomes" id="UP000265614">
    <property type="component" value="Unassembled WGS sequence"/>
</dbReference>
<gene>
    <name evidence="2" type="ORF">D5H78_00720</name>
</gene>
<evidence type="ECO:0000313" key="3">
    <source>
        <dbReference type="Proteomes" id="UP000265614"/>
    </source>
</evidence>
<name>A0A3A3Z3Q8_9ACTN</name>
<proteinExistence type="predicted"/>
<accession>A0A3A3Z3Q8</accession>
<feature type="region of interest" description="Disordered" evidence="1">
    <location>
        <begin position="1"/>
        <end position="51"/>
    </location>
</feature>
<dbReference type="EMBL" id="QZEZ01000001">
    <property type="protein sequence ID" value="RJK97593.1"/>
    <property type="molecule type" value="Genomic_DNA"/>
</dbReference>
<evidence type="ECO:0000256" key="1">
    <source>
        <dbReference type="SAM" id="MobiDB-lite"/>
    </source>
</evidence>
<dbReference type="SUPFAM" id="SSF110087">
    <property type="entry name" value="DR1885-like metal-binding protein"/>
    <property type="match status" value="1"/>
</dbReference>